<dbReference type="EMBL" id="SDRB02008277">
    <property type="protein sequence ID" value="THG09753.1"/>
    <property type="molecule type" value="Genomic_DNA"/>
</dbReference>
<sequence length="436" mass="48356">MDPPVRWVFKVLHHDVGLGPLAVDQPACVSGEVLTEKEARPSTKKSDGLVERPGSRLSEMSGSLHAVSGADGNRFGSEFSSFGEEKVPSGLEQRGGLSWADRVAFDIEEGLTPFAELGRNGVPSAKEVSDWVLEQISEVSRLLDLSLFLAVEESWRKGTPSKEGVKPTETSRRGNWKLKNFACSINYEHGGSKNEVGTMLQLSAYTELLDCVLLELLVLVAPTYEVLSIQNLFGGCGRHNGGGDAVAVAVAGCKGRNVTVALSNRDSNRESKWPCSESRSESNQSKSNREFDSYRELIDSAPILSHLRFHLPVRIDLQVYRTESYDLNRESYDSNNRDGNPNHTLETTLLPEKLVELAAAAASGWWWQPVMADGPRNLNAADRGKRKVFEDDDEVELIERGEEEEEEEEEEEFDEMTMVDDDEEDDSDIDLGDDED</sequence>
<protein>
    <submittedName>
        <fullName evidence="2">Uncharacterized protein</fullName>
    </submittedName>
</protein>
<feature type="region of interest" description="Disordered" evidence="1">
    <location>
        <begin position="34"/>
        <end position="56"/>
    </location>
</feature>
<feature type="compositionally biased region" description="Basic and acidic residues" evidence="1">
    <location>
        <begin position="34"/>
        <end position="54"/>
    </location>
</feature>
<feature type="region of interest" description="Disordered" evidence="1">
    <location>
        <begin position="268"/>
        <end position="289"/>
    </location>
</feature>
<reference evidence="2 3" key="1">
    <citation type="journal article" date="2018" name="Proc. Natl. Acad. Sci. U.S.A.">
        <title>Draft genome sequence of Camellia sinensis var. sinensis provides insights into the evolution of the tea genome and tea quality.</title>
        <authorList>
            <person name="Wei C."/>
            <person name="Yang H."/>
            <person name="Wang S."/>
            <person name="Zhao J."/>
            <person name="Liu C."/>
            <person name="Gao L."/>
            <person name="Xia E."/>
            <person name="Lu Y."/>
            <person name="Tai Y."/>
            <person name="She G."/>
            <person name="Sun J."/>
            <person name="Cao H."/>
            <person name="Tong W."/>
            <person name="Gao Q."/>
            <person name="Li Y."/>
            <person name="Deng W."/>
            <person name="Jiang X."/>
            <person name="Wang W."/>
            <person name="Chen Q."/>
            <person name="Zhang S."/>
            <person name="Li H."/>
            <person name="Wu J."/>
            <person name="Wang P."/>
            <person name="Li P."/>
            <person name="Shi C."/>
            <person name="Zheng F."/>
            <person name="Jian J."/>
            <person name="Huang B."/>
            <person name="Shan D."/>
            <person name="Shi M."/>
            <person name="Fang C."/>
            <person name="Yue Y."/>
            <person name="Li F."/>
            <person name="Li D."/>
            <person name="Wei S."/>
            <person name="Han B."/>
            <person name="Jiang C."/>
            <person name="Yin Y."/>
            <person name="Xia T."/>
            <person name="Zhang Z."/>
            <person name="Bennetzen J.L."/>
            <person name="Zhao S."/>
            <person name="Wan X."/>
        </authorList>
    </citation>
    <scope>NUCLEOTIDE SEQUENCE [LARGE SCALE GENOMIC DNA]</scope>
    <source>
        <strain evidence="3">cv. Shuchazao</strain>
        <tissue evidence="2">Leaf</tissue>
    </source>
</reference>
<proteinExistence type="predicted"/>
<gene>
    <name evidence="2" type="ORF">TEA_019718</name>
</gene>
<dbReference type="Proteomes" id="UP000306102">
    <property type="component" value="Unassembled WGS sequence"/>
</dbReference>
<keyword evidence="3" id="KW-1185">Reference proteome</keyword>
<evidence type="ECO:0000313" key="2">
    <source>
        <dbReference type="EMBL" id="THG09753.1"/>
    </source>
</evidence>
<accession>A0A4S4E1R0</accession>
<comment type="caution">
    <text evidence="2">The sequence shown here is derived from an EMBL/GenBank/DDBJ whole genome shotgun (WGS) entry which is preliminary data.</text>
</comment>
<evidence type="ECO:0000313" key="3">
    <source>
        <dbReference type="Proteomes" id="UP000306102"/>
    </source>
</evidence>
<evidence type="ECO:0000256" key="1">
    <source>
        <dbReference type="SAM" id="MobiDB-lite"/>
    </source>
</evidence>
<organism evidence="2 3">
    <name type="scientific">Camellia sinensis var. sinensis</name>
    <name type="common">China tea</name>
    <dbReference type="NCBI Taxonomy" id="542762"/>
    <lineage>
        <taxon>Eukaryota</taxon>
        <taxon>Viridiplantae</taxon>
        <taxon>Streptophyta</taxon>
        <taxon>Embryophyta</taxon>
        <taxon>Tracheophyta</taxon>
        <taxon>Spermatophyta</taxon>
        <taxon>Magnoliopsida</taxon>
        <taxon>eudicotyledons</taxon>
        <taxon>Gunneridae</taxon>
        <taxon>Pentapetalae</taxon>
        <taxon>asterids</taxon>
        <taxon>Ericales</taxon>
        <taxon>Theaceae</taxon>
        <taxon>Camellia</taxon>
    </lineage>
</organism>
<name>A0A4S4E1R0_CAMSN</name>
<feature type="region of interest" description="Disordered" evidence="1">
    <location>
        <begin position="389"/>
        <end position="436"/>
    </location>
</feature>
<feature type="compositionally biased region" description="Acidic residues" evidence="1">
    <location>
        <begin position="390"/>
        <end position="436"/>
    </location>
</feature>
<dbReference type="AlphaFoldDB" id="A0A4S4E1R0"/>